<keyword evidence="1" id="KW-0812">Transmembrane</keyword>
<keyword evidence="1" id="KW-0472">Membrane</keyword>
<sequence length="112" mass="12814">MGSTTILILAVLGIFLSLKLKHQVDASTATEVQERGEYLHREMTRLLQEIEGSSGIMETLLYCAWQQQRLLWVTAAALALVLLAMGCWLLKGRKHQEPSQLFILFWPPRRHL</sequence>
<organism evidence="3 4">
    <name type="scientific">Hirundo rustica rustica</name>
    <dbReference type="NCBI Taxonomy" id="333673"/>
    <lineage>
        <taxon>Eukaryota</taxon>
        <taxon>Metazoa</taxon>
        <taxon>Chordata</taxon>
        <taxon>Craniata</taxon>
        <taxon>Vertebrata</taxon>
        <taxon>Euteleostomi</taxon>
        <taxon>Archelosauria</taxon>
        <taxon>Archosauria</taxon>
        <taxon>Dinosauria</taxon>
        <taxon>Saurischia</taxon>
        <taxon>Theropoda</taxon>
        <taxon>Coelurosauria</taxon>
        <taxon>Aves</taxon>
        <taxon>Neognathae</taxon>
        <taxon>Neoaves</taxon>
        <taxon>Telluraves</taxon>
        <taxon>Australaves</taxon>
        <taxon>Passeriformes</taxon>
        <taxon>Sylvioidea</taxon>
        <taxon>Hirundinidae</taxon>
        <taxon>Hirundo</taxon>
    </lineage>
</organism>
<dbReference type="Proteomes" id="UP000269221">
    <property type="component" value="Unassembled WGS sequence"/>
</dbReference>
<keyword evidence="1" id="KW-1133">Transmembrane helix</keyword>
<evidence type="ECO:0000313" key="3">
    <source>
        <dbReference type="EMBL" id="RMB92350.1"/>
    </source>
</evidence>
<keyword evidence="2" id="KW-0732">Signal</keyword>
<evidence type="ECO:0000256" key="2">
    <source>
        <dbReference type="SAM" id="SignalP"/>
    </source>
</evidence>
<feature type="signal peptide" evidence="2">
    <location>
        <begin position="1"/>
        <end position="26"/>
    </location>
</feature>
<feature type="chain" id="PRO_5018206288" evidence="2">
    <location>
        <begin position="27"/>
        <end position="112"/>
    </location>
</feature>
<protein>
    <submittedName>
        <fullName evidence="3">Uncharacterized protein</fullName>
    </submittedName>
</protein>
<comment type="caution">
    <text evidence="3">The sequence shown here is derived from an EMBL/GenBank/DDBJ whole genome shotgun (WGS) entry which is preliminary data.</text>
</comment>
<feature type="transmembrane region" description="Helical" evidence="1">
    <location>
        <begin position="70"/>
        <end position="90"/>
    </location>
</feature>
<accession>A0A3M0IWR3</accession>
<name>A0A3M0IWR3_HIRRU</name>
<keyword evidence="4" id="KW-1185">Reference proteome</keyword>
<dbReference type="AlphaFoldDB" id="A0A3M0IWR3"/>
<evidence type="ECO:0000256" key="1">
    <source>
        <dbReference type="SAM" id="Phobius"/>
    </source>
</evidence>
<dbReference type="EMBL" id="QRBI01000229">
    <property type="protein sequence ID" value="RMB92350.1"/>
    <property type="molecule type" value="Genomic_DNA"/>
</dbReference>
<evidence type="ECO:0000313" key="4">
    <source>
        <dbReference type="Proteomes" id="UP000269221"/>
    </source>
</evidence>
<proteinExistence type="predicted"/>
<gene>
    <name evidence="3" type="ORF">DUI87_31224</name>
</gene>
<reference evidence="3 4" key="1">
    <citation type="submission" date="2018-07" db="EMBL/GenBank/DDBJ databases">
        <title>A high quality draft genome assembly of the barn swallow (H. rustica rustica).</title>
        <authorList>
            <person name="Formenti G."/>
            <person name="Chiara M."/>
            <person name="Poveda L."/>
            <person name="Francoijs K.-J."/>
            <person name="Bonisoli-Alquati A."/>
            <person name="Canova L."/>
            <person name="Gianfranceschi L."/>
            <person name="Horner D.S."/>
            <person name="Saino N."/>
        </authorList>
    </citation>
    <scope>NUCLEOTIDE SEQUENCE [LARGE SCALE GENOMIC DNA]</scope>
    <source>
        <strain evidence="3">Chelidonia</strain>
        <tissue evidence="3">Blood</tissue>
    </source>
</reference>